<dbReference type="InterPro" id="IPR029044">
    <property type="entry name" value="Nucleotide-diphossugar_trans"/>
</dbReference>
<dbReference type="EMBL" id="BAABDF010000007">
    <property type="protein sequence ID" value="GAA3866876.1"/>
    <property type="molecule type" value="Genomic_DNA"/>
</dbReference>
<gene>
    <name evidence="1" type="ORF">GCM10022404_16280</name>
</gene>
<reference evidence="2" key="1">
    <citation type="journal article" date="2019" name="Int. J. Syst. Evol. Microbiol.">
        <title>The Global Catalogue of Microorganisms (GCM) 10K type strain sequencing project: providing services to taxonomists for standard genome sequencing and annotation.</title>
        <authorList>
            <consortium name="The Broad Institute Genomics Platform"/>
            <consortium name="The Broad Institute Genome Sequencing Center for Infectious Disease"/>
            <person name="Wu L."/>
            <person name="Ma J."/>
        </authorList>
    </citation>
    <scope>NUCLEOTIDE SEQUENCE [LARGE SCALE GENOMIC DNA]</scope>
    <source>
        <strain evidence="2">JCM 17190</strain>
    </source>
</reference>
<dbReference type="Gene3D" id="3.90.550.20">
    <property type="match status" value="1"/>
</dbReference>
<dbReference type="SUPFAM" id="SSF53448">
    <property type="entry name" value="Nucleotide-diphospho-sugar transferases"/>
    <property type="match status" value="1"/>
</dbReference>
<evidence type="ECO:0000313" key="2">
    <source>
        <dbReference type="Proteomes" id="UP001399917"/>
    </source>
</evidence>
<keyword evidence="2" id="KW-1185">Reference proteome</keyword>
<organism evidence="1 2">
    <name type="scientific">Celeribacter arenosi</name>
    <dbReference type="NCBI Taxonomy" id="792649"/>
    <lineage>
        <taxon>Bacteria</taxon>
        <taxon>Pseudomonadati</taxon>
        <taxon>Pseudomonadota</taxon>
        <taxon>Alphaproteobacteria</taxon>
        <taxon>Rhodobacterales</taxon>
        <taxon>Roseobacteraceae</taxon>
        <taxon>Celeribacter</taxon>
    </lineage>
</organism>
<comment type="caution">
    <text evidence="1">The sequence shown here is derived from an EMBL/GenBank/DDBJ whole genome shotgun (WGS) entry which is preliminary data.</text>
</comment>
<dbReference type="Proteomes" id="UP001399917">
    <property type="component" value="Unassembled WGS sequence"/>
</dbReference>
<evidence type="ECO:0000313" key="1">
    <source>
        <dbReference type="EMBL" id="GAA3866876.1"/>
    </source>
</evidence>
<accession>A0ABP7K5V2</accession>
<protein>
    <submittedName>
        <fullName evidence="1">Uncharacterized protein</fullName>
    </submittedName>
</protein>
<proteinExistence type="predicted"/>
<sequence length="337" mass="38010">MTTLPEIASLWIGDELSWLEQLCLKSFADAGHHTTLYSYSPISNVPHGVHTADAAQIYPGDPILRHARTGSPAIHADMWRLNLLKKTDKIWVDADMYCYRPFAFTSQFVFGWEKPGLVCNAVLGLPRDSKALDGLLSFFNDEYAIAPWLKDWQIAELEAARDAGNPVHMTEQEWGFTGPASVTHFLNETGEIENALPEPAFYPVSFKQRNHMIMSRFTVEDRFTDDTCGVHFWARRMKPRLAEQENNVPRQGSFMHGLLARHGIDPSLALIPIKEKPTEDDSVDRDDPQFRAQIGLAALKDGSTFGAVAKEFDVDRKFVRACRDQIRDNAAKLFDGT</sequence>
<name>A0ABP7K5V2_9RHOB</name>